<dbReference type="InterPro" id="IPR036296">
    <property type="entry name" value="SKP1-like_dim_sf"/>
</dbReference>
<dbReference type="InterPro" id="IPR011333">
    <property type="entry name" value="SKP1/BTB/POZ_sf"/>
</dbReference>
<dbReference type="GO" id="GO:0006511">
    <property type="term" value="P:ubiquitin-dependent protein catabolic process"/>
    <property type="evidence" value="ECO:0007669"/>
    <property type="project" value="InterPro"/>
</dbReference>
<dbReference type="EMBL" id="LWDP01000093">
    <property type="protein sequence ID" value="ORD93382.1"/>
    <property type="molecule type" value="Genomic_DNA"/>
</dbReference>
<dbReference type="SUPFAM" id="SSF81382">
    <property type="entry name" value="Skp1 dimerisation domain-like"/>
    <property type="match status" value="1"/>
</dbReference>
<reference evidence="1 2" key="1">
    <citation type="journal article" date="2017" name="Environ. Microbiol.">
        <title>Decay of the glycolytic pathway and adaptation to intranuclear parasitism within Enterocytozoonidae microsporidia.</title>
        <authorList>
            <person name="Wiredu Boakye D."/>
            <person name="Jaroenlak P."/>
            <person name="Prachumwat A."/>
            <person name="Williams T.A."/>
            <person name="Bateman K.S."/>
            <person name="Itsathitphaisarn O."/>
            <person name="Sritunyalucksana K."/>
            <person name="Paszkiewicz K.H."/>
            <person name="Moore K.A."/>
            <person name="Stentiford G.D."/>
            <person name="Williams B.A."/>
        </authorList>
    </citation>
    <scope>NUCLEOTIDE SEQUENCE [LARGE SCALE GENOMIC DNA]</scope>
    <source>
        <strain evidence="1 2">GB1</strain>
    </source>
</reference>
<dbReference type="VEuPathDB" id="MicrosporidiaDB:ECANGB1_2411"/>
<organism evidence="1 2">
    <name type="scientific">Enterospora canceri</name>
    <dbReference type="NCBI Taxonomy" id="1081671"/>
    <lineage>
        <taxon>Eukaryota</taxon>
        <taxon>Fungi</taxon>
        <taxon>Fungi incertae sedis</taxon>
        <taxon>Microsporidia</taxon>
        <taxon>Enterocytozoonidae</taxon>
        <taxon>Enterospora</taxon>
    </lineage>
</organism>
<evidence type="ECO:0000313" key="1">
    <source>
        <dbReference type="EMBL" id="ORD93382.1"/>
    </source>
</evidence>
<gene>
    <name evidence="1" type="ORF">ECANGB1_2411</name>
</gene>
<sequence>MAGVVEKTIRIITRDGKEYELRRNHVNKIKYIKNLSELYKTDTFGIELDSAVFQKVYEFLVTQDKVDLDVDIDHSYDIRELYFSPEDIGWFRNYHLQDVIDLSNAANYLEYVYLLELCCKKLSLLLLHSNGTKEFDLY</sequence>
<accession>A0A1Y1S4R7</accession>
<protein>
    <recommendedName>
        <fullName evidence="3">SKP1 component POZ domain-containing protein</fullName>
    </recommendedName>
</protein>
<dbReference type="Gene3D" id="3.30.710.10">
    <property type="entry name" value="Potassium Channel Kv1.1, Chain A"/>
    <property type="match status" value="1"/>
</dbReference>
<dbReference type="Proteomes" id="UP000192639">
    <property type="component" value="Unassembled WGS sequence"/>
</dbReference>
<evidence type="ECO:0000313" key="2">
    <source>
        <dbReference type="Proteomes" id="UP000192639"/>
    </source>
</evidence>
<name>A0A1Y1S4R7_9MICR</name>
<keyword evidence="2" id="KW-1185">Reference proteome</keyword>
<comment type="caution">
    <text evidence="1">The sequence shown here is derived from an EMBL/GenBank/DDBJ whole genome shotgun (WGS) entry which is preliminary data.</text>
</comment>
<proteinExistence type="predicted"/>
<dbReference type="AlphaFoldDB" id="A0A1Y1S4R7"/>
<evidence type="ECO:0008006" key="3">
    <source>
        <dbReference type="Google" id="ProtNLM"/>
    </source>
</evidence>